<dbReference type="HOGENOM" id="CLU_3056056_0_0_1"/>
<evidence type="ECO:0000313" key="2">
    <source>
        <dbReference type="Proteomes" id="UP000053647"/>
    </source>
</evidence>
<reference evidence="1 2" key="1">
    <citation type="submission" date="2014-06" db="EMBL/GenBank/DDBJ databases">
        <authorList>
            <consortium name="DOE Joint Genome Institute"/>
            <person name="Kuo A."/>
            <person name="Kohler A."/>
            <person name="Nagy L.G."/>
            <person name="Floudas D."/>
            <person name="Copeland A."/>
            <person name="Barry K.W."/>
            <person name="Cichocki N."/>
            <person name="Veneault-Fourrey C."/>
            <person name="LaButti K."/>
            <person name="Lindquist E.A."/>
            <person name="Lipzen A."/>
            <person name="Lundell T."/>
            <person name="Morin E."/>
            <person name="Murat C."/>
            <person name="Sun H."/>
            <person name="Tunlid A."/>
            <person name="Henrissat B."/>
            <person name="Grigoriev I.V."/>
            <person name="Hibbett D.S."/>
            <person name="Martin F."/>
            <person name="Nordberg H.P."/>
            <person name="Cantor M.N."/>
            <person name="Hua S.X."/>
        </authorList>
    </citation>
    <scope>NUCLEOTIDE SEQUENCE [LARGE SCALE GENOMIC DNA]</scope>
    <source>
        <strain evidence="1 2">ATCC 200175</strain>
    </source>
</reference>
<accession>A0A0C9SWG0</accession>
<reference evidence="2" key="2">
    <citation type="submission" date="2015-01" db="EMBL/GenBank/DDBJ databases">
        <title>Evolutionary Origins and Diversification of the Mycorrhizal Mutualists.</title>
        <authorList>
            <consortium name="DOE Joint Genome Institute"/>
            <consortium name="Mycorrhizal Genomics Consortium"/>
            <person name="Kohler A."/>
            <person name="Kuo A."/>
            <person name="Nagy L.G."/>
            <person name="Floudas D."/>
            <person name="Copeland A."/>
            <person name="Barry K.W."/>
            <person name="Cichocki N."/>
            <person name="Veneault-Fourrey C."/>
            <person name="LaButti K."/>
            <person name="Lindquist E.A."/>
            <person name="Lipzen A."/>
            <person name="Lundell T."/>
            <person name="Morin E."/>
            <person name="Murat C."/>
            <person name="Riley R."/>
            <person name="Ohm R."/>
            <person name="Sun H."/>
            <person name="Tunlid A."/>
            <person name="Henrissat B."/>
            <person name="Grigoriev I.V."/>
            <person name="Hibbett D.S."/>
            <person name="Martin F."/>
        </authorList>
    </citation>
    <scope>NUCLEOTIDE SEQUENCE [LARGE SCALE GENOMIC DNA]</scope>
    <source>
        <strain evidence="2">ATCC 200175</strain>
    </source>
</reference>
<feature type="non-terminal residue" evidence="1">
    <location>
        <position position="54"/>
    </location>
</feature>
<gene>
    <name evidence="1" type="ORF">PAXINDRAFT_170044</name>
</gene>
<dbReference type="AlphaFoldDB" id="A0A0C9SWG0"/>
<sequence length="54" mass="5935">MAGALFFVPDDVVFARAPPSKSAANTLLSRRSHSFSGACLCFHQTTNHQDQEIR</sequence>
<dbReference type="EMBL" id="KN819347">
    <property type="protein sequence ID" value="KIJ13904.1"/>
    <property type="molecule type" value="Genomic_DNA"/>
</dbReference>
<evidence type="ECO:0000313" key="1">
    <source>
        <dbReference type="EMBL" id="KIJ13904.1"/>
    </source>
</evidence>
<name>A0A0C9SWG0_PAXIN</name>
<organism evidence="1 2">
    <name type="scientific">Paxillus involutus ATCC 200175</name>
    <dbReference type="NCBI Taxonomy" id="664439"/>
    <lineage>
        <taxon>Eukaryota</taxon>
        <taxon>Fungi</taxon>
        <taxon>Dikarya</taxon>
        <taxon>Basidiomycota</taxon>
        <taxon>Agaricomycotina</taxon>
        <taxon>Agaricomycetes</taxon>
        <taxon>Agaricomycetidae</taxon>
        <taxon>Boletales</taxon>
        <taxon>Paxilineae</taxon>
        <taxon>Paxillaceae</taxon>
        <taxon>Paxillus</taxon>
    </lineage>
</organism>
<protein>
    <submittedName>
        <fullName evidence="1">Uncharacterized protein</fullName>
    </submittedName>
</protein>
<dbReference type="OrthoDB" id="10465913at2759"/>
<keyword evidence="2" id="KW-1185">Reference proteome</keyword>
<dbReference type="Proteomes" id="UP000053647">
    <property type="component" value="Unassembled WGS sequence"/>
</dbReference>
<proteinExistence type="predicted"/>